<evidence type="ECO:0000256" key="8">
    <source>
        <dbReference type="ARBA" id="ARBA00023098"/>
    </source>
</evidence>
<dbReference type="PANTHER" id="PTHR20863:SF60">
    <property type="entry name" value="ACYL CARRIER PROTEIN 3, MITOCHONDRIAL"/>
    <property type="match status" value="1"/>
</dbReference>
<evidence type="ECO:0000256" key="7">
    <source>
        <dbReference type="ARBA" id="ARBA00022832"/>
    </source>
</evidence>
<gene>
    <name evidence="15" type="ORF">VNO77_25363</name>
</gene>
<keyword evidence="16" id="KW-1185">Reference proteome</keyword>
<keyword evidence="5" id="KW-0597">Phosphoprotein</keyword>
<evidence type="ECO:0000256" key="1">
    <source>
        <dbReference type="ARBA" id="ARBA00005194"/>
    </source>
</evidence>
<dbReference type="GO" id="GO:0005739">
    <property type="term" value="C:mitochondrion"/>
    <property type="evidence" value="ECO:0007669"/>
    <property type="project" value="UniProtKB-ARBA"/>
</dbReference>
<keyword evidence="13" id="KW-1133">Transmembrane helix</keyword>
<dbReference type="EMBL" id="JAYMYQ010000005">
    <property type="protein sequence ID" value="KAK7331146.1"/>
    <property type="molecule type" value="Genomic_DNA"/>
</dbReference>
<keyword evidence="3 12" id="KW-0596">Phosphopantetheine</keyword>
<dbReference type="FunFam" id="1.10.1200.10:FF:000003">
    <property type="entry name" value="Acyl carrier protein"/>
    <property type="match status" value="1"/>
</dbReference>
<evidence type="ECO:0000256" key="12">
    <source>
        <dbReference type="RuleBase" id="RU000722"/>
    </source>
</evidence>
<keyword evidence="6" id="KW-0813">Transport</keyword>
<organism evidence="15 16">
    <name type="scientific">Canavalia gladiata</name>
    <name type="common">Sword bean</name>
    <name type="synonym">Dolichos gladiatus</name>
    <dbReference type="NCBI Taxonomy" id="3824"/>
    <lineage>
        <taxon>Eukaryota</taxon>
        <taxon>Viridiplantae</taxon>
        <taxon>Streptophyta</taxon>
        <taxon>Embryophyta</taxon>
        <taxon>Tracheophyta</taxon>
        <taxon>Spermatophyta</taxon>
        <taxon>Magnoliopsida</taxon>
        <taxon>eudicotyledons</taxon>
        <taxon>Gunneridae</taxon>
        <taxon>Pentapetalae</taxon>
        <taxon>rosids</taxon>
        <taxon>fabids</taxon>
        <taxon>Fabales</taxon>
        <taxon>Fabaceae</taxon>
        <taxon>Papilionoideae</taxon>
        <taxon>50 kb inversion clade</taxon>
        <taxon>NPAAA clade</taxon>
        <taxon>indigoferoid/millettioid clade</taxon>
        <taxon>Phaseoleae</taxon>
        <taxon>Canavalia</taxon>
    </lineage>
</organism>
<sequence>MIEYRRRSRSVSVRWRKQSGSEAFEFCLSLSEALYQTPTRPLNLSVYLTKSQPTALNLVSAHFCLFLFLYISLLSTLIAIYFMNATSSFSQSYSVIWKHDGYHIPDFLIPDAKEIETSTFLCVNLVLVLTNLNMQSIRKSILTRVNLRRSTETGFLAGDESLLVQLRCWCSSTAASSDPILNRVIALTKKYDKIDASKVTEAADFQKDLNLDSLDRVELIMALEEEFSVEIPDEKADKLTCCGDVAKYIASETDQKNLQKP</sequence>
<evidence type="ECO:0000313" key="16">
    <source>
        <dbReference type="Proteomes" id="UP001367508"/>
    </source>
</evidence>
<evidence type="ECO:0000256" key="3">
    <source>
        <dbReference type="ARBA" id="ARBA00022450"/>
    </source>
</evidence>
<dbReference type="InterPro" id="IPR036736">
    <property type="entry name" value="ACP-like_sf"/>
</dbReference>
<evidence type="ECO:0000256" key="5">
    <source>
        <dbReference type="ARBA" id="ARBA00022553"/>
    </source>
</evidence>
<dbReference type="AlphaFoldDB" id="A0AAN9QDE7"/>
<keyword evidence="9 12" id="KW-0275">Fatty acid biosynthesis</keyword>
<keyword evidence="6" id="KW-0679">Respiratory chain</keyword>
<evidence type="ECO:0000256" key="11">
    <source>
        <dbReference type="ARBA" id="ARBA00063067"/>
    </source>
</evidence>
<keyword evidence="7" id="KW-0276">Fatty acid metabolism</keyword>
<dbReference type="GO" id="GO:0000036">
    <property type="term" value="F:acyl carrier activity"/>
    <property type="evidence" value="ECO:0007669"/>
    <property type="project" value="TreeGrafter"/>
</dbReference>
<dbReference type="PANTHER" id="PTHR20863">
    <property type="entry name" value="ACYL CARRIER PROTEIN"/>
    <property type="match status" value="1"/>
</dbReference>
<feature type="transmembrane region" description="Helical" evidence="13">
    <location>
        <begin position="58"/>
        <end position="83"/>
    </location>
</feature>
<comment type="caution">
    <text evidence="15">The sequence shown here is derived from an EMBL/GenBank/DDBJ whole genome shotgun (WGS) entry which is preliminary data.</text>
</comment>
<dbReference type="SUPFAM" id="SSF47336">
    <property type="entry name" value="ACP-like"/>
    <property type="match status" value="1"/>
</dbReference>
<dbReference type="Pfam" id="PF00550">
    <property type="entry name" value="PP-binding"/>
    <property type="match status" value="1"/>
</dbReference>
<dbReference type="PROSITE" id="PS50075">
    <property type="entry name" value="CARRIER"/>
    <property type="match status" value="1"/>
</dbReference>
<dbReference type="HAMAP" id="MF_01217">
    <property type="entry name" value="Acyl_carrier"/>
    <property type="match status" value="1"/>
</dbReference>
<feature type="domain" description="Carrier" evidence="14">
    <location>
        <begin position="178"/>
        <end position="253"/>
    </location>
</feature>
<dbReference type="NCBIfam" id="NF002148">
    <property type="entry name" value="PRK00982.1-2"/>
    <property type="match status" value="1"/>
</dbReference>
<evidence type="ECO:0000256" key="2">
    <source>
        <dbReference type="ARBA" id="ARBA00010930"/>
    </source>
</evidence>
<evidence type="ECO:0000256" key="9">
    <source>
        <dbReference type="ARBA" id="ARBA00023160"/>
    </source>
</evidence>
<name>A0AAN9QDE7_CANGL</name>
<evidence type="ECO:0000259" key="14">
    <source>
        <dbReference type="PROSITE" id="PS50075"/>
    </source>
</evidence>
<dbReference type="InterPro" id="IPR003231">
    <property type="entry name" value="ACP"/>
</dbReference>
<evidence type="ECO:0000256" key="6">
    <source>
        <dbReference type="ARBA" id="ARBA00022660"/>
    </source>
</evidence>
<evidence type="ECO:0000256" key="10">
    <source>
        <dbReference type="ARBA" id="ARBA00057783"/>
    </source>
</evidence>
<reference evidence="15 16" key="1">
    <citation type="submission" date="2024-01" db="EMBL/GenBank/DDBJ databases">
        <title>The genomes of 5 underutilized Papilionoideae crops provide insights into root nodulation and disease resistanc.</title>
        <authorList>
            <person name="Jiang F."/>
        </authorList>
    </citation>
    <scope>NUCLEOTIDE SEQUENCE [LARGE SCALE GENOMIC DNA]</scope>
    <source>
        <strain evidence="15">LVBAO_FW01</strain>
        <tissue evidence="15">Leaves</tissue>
    </source>
</reference>
<dbReference type="NCBIfam" id="TIGR00517">
    <property type="entry name" value="acyl_carrier"/>
    <property type="match status" value="1"/>
</dbReference>
<dbReference type="GO" id="GO:0000035">
    <property type="term" value="F:acyl binding"/>
    <property type="evidence" value="ECO:0007669"/>
    <property type="project" value="TreeGrafter"/>
</dbReference>
<comment type="pathway">
    <text evidence="1">Lipid metabolism; fatty acid biosynthesis.</text>
</comment>
<keyword evidence="13" id="KW-0472">Membrane</keyword>
<accession>A0AAN9QDE7</accession>
<keyword evidence="8" id="KW-0443">Lipid metabolism</keyword>
<keyword evidence="4 12" id="KW-0444">Lipid biosynthesis</keyword>
<evidence type="ECO:0000313" key="15">
    <source>
        <dbReference type="EMBL" id="KAK7331146.1"/>
    </source>
</evidence>
<keyword evidence="6" id="KW-0249">Electron transport</keyword>
<dbReference type="Proteomes" id="UP001367508">
    <property type="component" value="Unassembled WGS sequence"/>
</dbReference>
<comment type="subunit">
    <text evidence="11">Complex I is composed of at least 49 different subunits.</text>
</comment>
<comment type="function">
    <text evidence="10">Carrier of the growing fatty acid chain in fatty acid biosynthesis. May be involved in the synthesis of short and medium chain fatty acids. Accessory and non-catalytic subunit of the mitochondrial membrane respiratory chain NADH dehydrogenase (Complex I), which functions in the transfer of electrons from NADH to the respiratory chain.</text>
</comment>
<evidence type="ECO:0000256" key="13">
    <source>
        <dbReference type="SAM" id="Phobius"/>
    </source>
</evidence>
<comment type="similarity">
    <text evidence="2">Belongs to the acyl carrier protein (ACP) family.</text>
</comment>
<dbReference type="Gene3D" id="1.10.1200.10">
    <property type="entry name" value="ACP-like"/>
    <property type="match status" value="1"/>
</dbReference>
<keyword evidence="13" id="KW-0812">Transmembrane</keyword>
<evidence type="ECO:0000256" key="4">
    <source>
        <dbReference type="ARBA" id="ARBA00022516"/>
    </source>
</evidence>
<protein>
    <recommendedName>
        <fullName evidence="12">Acyl carrier protein</fullName>
    </recommendedName>
</protein>
<dbReference type="InterPro" id="IPR009081">
    <property type="entry name" value="PP-bd_ACP"/>
</dbReference>
<proteinExistence type="inferred from homology"/>